<feature type="compositionally biased region" description="Polar residues" evidence="1">
    <location>
        <begin position="82"/>
        <end position="91"/>
    </location>
</feature>
<feature type="compositionally biased region" description="Basic and acidic residues" evidence="1">
    <location>
        <begin position="1"/>
        <end position="17"/>
    </location>
</feature>
<evidence type="ECO:0000313" key="2">
    <source>
        <dbReference type="EMBL" id="EJK71875.1"/>
    </source>
</evidence>
<dbReference type="Proteomes" id="UP000266841">
    <property type="component" value="Unassembled WGS sequence"/>
</dbReference>
<dbReference type="EMBL" id="AGNL01006654">
    <property type="protein sequence ID" value="EJK71875.1"/>
    <property type="molecule type" value="Genomic_DNA"/>
</dbReference>
<name>K0T266_THAOC</name>
<gene>
    <name evidence="2" type="ORF">THAOC_06643</name>
</gene>
<comment type="caution">
    <text evidence="2">The sequence shown here is derived from an EMBL/GenBank/DDBJ whole genome shotgun (WGS) entry which is preliminary data.</text>
</comment>
<dbReference type="AlphaFoldDB" id="K0T266"/>
<feature type="region of interest" description="Disordered" evidence="1">
    <location>
        <begin position="1"/>
        <end position="96"/>
    </location>
</feature>
<proteinExistence type="predicted"/>
<organism evidence="2 3">
    <name type="scientific">Thalassiosira oceanica</name>
    <name type="common">Marine diatom</name>
    <dbReference type="NCBI Taxonomy" id="159749"/>
    <lineage>
        <taxon>Eukaryota</taxon>
        <taxon>Sar</taxon>
        <taxon>Stramenopiles</taxon>
        <taxon>Ochrophyta</taxon>
        <taxon>Bacillariophyta</taxon>
        <taxon>Coscinodiscophyceae</taxon>
        <taxon>Thalassiosirophycidae</taxon>
        <taxon>Thalassiosirales</taxon>
        <taxon>Thalassiosiraceae</taxon>
        <taxon>Thalassiosira</taxon>
    </lineage>
</organism>
<evidence type="ECO:0000313" key="3">
    <source>
        <dbReference type="Proteomes" id="UP000266841"/>
    </source>
</evidence>
<accession>K0T266</accession>
<feature type="non-terminal residue" evidence="2">
    <location>
        <position position="1"/>
    </location>
</feature>
<sequence>RKDPRAPPLRLLEEKTRSRNGVNAVRQGCKIPERRQRRSPRMQGPGTALTPFAKDAMSRSGVNAARQGRKMIPERRQRRSPRIQNPGTASTPFAKDVAAQWRLQAVRK</sequence>
<evidence type="ECO:0000256" key="1">
    <source>
        <dbReference type="SAM" id="MobiDB-lite"/>
    </source>
</evidence>
<reference evidence="2 3" key="1">
    <citation type="journal article" date="2012" name="Genome Biol.">
        <title>Genome and low-iron response of an oceanic diatom adapted to chronic iron limitation.</title>
        <authorList>
            <person name="Lommer M."/>
            <person name="Specht M."/>
            <person name="Roy A.S."/>
            <person name="Kraemer L."/>
            <person name="Andreson R."/>
            <person name="Gutowska M.A."/>
            <person name="Wolf J."/>
            <person name="Bergner S.V."/>
            <person name="Schilhabel M.B."/>
            <person name="Klostermeier U.C."/>
            <person name="Beiko R.G."/>
            <person name="Rosenstiel P."/>
            <person name="Hippler M."/>
            <person name="Laroche J."/>
        </authorList>
    </citation>
    <scope>NUCLEOTIDE SEQUENCE [LARGE SCALE GENOMIC DNA]</scope>
    <source>
        <strain evidence="2 3">CCMP1005</strain>
    </source>
</reference>
<protein>
    <submittedName>
        <fullName evidence="2">Uncharacterized protein</fullName>
    </submittedName>
</protein>
<keyword evidence="3" id="KW-1185">Reference proteome</keyword>